<dbReference type="PANTHER" id="PTHR43166">
    <property type="entry name" value="AMINO ACID IMPORT ATP-BINDING PROTEIN"/>
    <property type="match status" value="1"/>
</dbReference>
<name>A0A076PS46_COMTE</name>
<gene>
    <name evidence="9" type="ORF">O987_10345</name>
</gene>
<dbReference type="EMBL" id="CP006704">
    <property type="protein sequence ID" value="AIJ46192.1"/>
    <property type="molecule type" value="Genomic_DNA"/>
</dbReference>
<evidence type="ECO:0000256" key="5">
    <source>
        <dbReference type="ARBA" id="ARBA00022967"/>
    </source>
</evidence>
<evidence type="ECO:0000256" key="2">
    <source>
        <dbReference type="ARBA" id="ARBA00022475"/>
    </source>
</evidence>
<dbReference type="AlphaFoldDB" id="A0A076PS46"/>
<evidence type="ECO:0000256" key="1">
    <source>
        <dbReference type="ARBA" id="ARBA00022448"/>
    </source>
</evidence>
<dbReference type="PROSITE" id="PS50893">
    <property type="entry name" value="ABC_TRANSPORTER_2"/>
    <property type="match status" value="1"/>
</dbReference>
<dbReference type="SUPFAM" id="SSF52540">
    <property type="entry name" value="P-loop containing nucleoside triphosphate hydrolases"/>
    <property type="match status" value="1"/>
</dbReference>
<keyword evidence="3" id="KW-0547">Nucleotide-binding</keyword>
<dbReference type="GO" id="GO:0015416">
    <property type="term" value="F:ABC-type phosphonate transporter activity"/>
    <property type="evidence" value="ECO:0007669"/>
    <property type="project" value="InterPro"/>
</dbReference>
<evidence type="ECO:0000313" key="9">
    <source>
        <dbReference type="EMBL" id="AIJ46192.1"/>
    </source>
</evidence>
<dbReference type="GO" id="GO:0005524">
    <property type="term" value="F:ATP binding"/>
    <property type="evidence" value="ECO:0007669"/>
    <property type="project" value="UniProtKB-KW"/>
</dbReference>
<dbReference type="InterPro" id="IPR003593">
    <property type="entry name" value="AAA+_ATPase"/>
</dbReference>
<feature type="domain" description="ABC transporter" evidence="8">
    <location>
        <begin position="10"/>
        <end position="253"/>
    </location>
</feature>
<dbReference type="NCBIfam" id="TIGR02315">
    <property type="entry name" value="ABC_phnC"/>
    <property type="match status" value="1"/>
</dbReference>
<feature type="compositionally biased region" description="Low complexity" evidence="7">
    <location>
        <begin position="253"/>
        <end position="262"/>
    </location>
</feature>
<evidence type="ECO:0000256" key="3">
    <source>
        <dbReference type="ARBA" id="ARBA00022741"/>
    </source>
</evidence>
<dbReference type="InterPro" id="IPR012693">
    <property type="entry name" value="ABC_transpr_PhnC"/>
</dbReference>
<dbReference type="SMART" id="SM00382">
    <property type="entry name" value="AAA"/>
    <property type="match status" value="1"/>
</dbReference>
<evidence type="ECO:0000259" key="8">
    <source>
        <dbReference type="PROSITE" id="PS50893"/>
    </source>
</evidence>
<keyword evidence="4" id="KW-0067">ATP-binding</keyword>
<dbReference type="InterPro" id="IPR027417">
    <property type="entry name" value="P-loop_NTPase"/>
</dbReference>
<dbReference type="CDD" id="cd03256">
    <property type="entry name" value="ABC_PhnC_transporter"/>
    <property type="match status" value="1"/>
</dbReference>
<dbReference type="InterPro" id="IPR017871">
    <property type="entry name" value="ABC_transporter-like_CS"/>
</dbReference>
<reference evidence="9 10" key="1">
    <citation type="journal article" date="2014" name="Genome Announc.">
        <title>Complete Genome Sequence of Polychlorinated Biphenyl Degrader Comamonas testosteroni TK102 (NBRC 109938).</title>
        <authorList>
            <person name="Fukuda K."/>
            <person name="Hosoyama A."/>
            <person name="Tsuchikane K."/>
            <person name="Ohji S."/>
            <person name="Yamazoe A."/>
            <person name="Fujita N."/>
            <person name="Shintani M."/>
            <person name="Kimbara K."/>
        </authorList>
    </citation>
    <scope>NUCLEOTIDE SEQUENCE [LARGE SCALE GENOMIC DNA]</scope>
    <source>
        <strain evidence="9">TK102</strain>
    </source>
</reference>
<dbReference type="Proteomes" id="UP000028782">
    <property type="component" value="Chromosome"/>
</dbReference>
<keyword evidence="1" id="KW-0813">Transport</keyword>
<dbReference type="KEGG" id="ctes:O987_10345"/>
<evidence type="ECO:0000256" key="6">
    <source>
        <dbReference type="ARBA" id="ARBA00023136"/>
    </source>
</evidence>
<keyword evidence="2" id="KW-1003">Cell membrane</keyword>
<organism evidence="9 10">
    <name type="scientific">Comamonas testosteroni TK102</name>
    <dbReference type="NCBI Taxonomy" id="1392005"/>
    <lineage>
        <taxon>Bacteria</taxon>
        <taxon>Pseudomonadati</taxon>
        <taxon>Pseudomonadota</taxon>
        <taxon>Betaproteobacteria</taxon>
        <taxon>Burkholderiales</taxon>
        <taxon>Comamonadaceae</taxon>
        <taxon>Comamonas</taxon>
    </lineage>
</organism>
<dbReference type="RefSeq" id="WP_003056095.1">
    <property type="nucleotide sequence ID" value="NZ_CP006704.1"/>
</dbReference>
<dbReference type="GO" id="GO:0016887">
    <property type="term" value="F:ATP hydrolysis activity"/>
    <property type="evidence" value="ECO:0007669"/>
    <property type="project" value="InterPro"/>
</dbReference>
<sequence length="279" mass="30166">MKLEKDRDVLSLKGVSVRYVDSTVALHPTSLDVKQGEFLVLLGASGAGKSTLLRSINGLVLPTKGEVSIPGLAGGVVNAKTLREHRKRCGMVFQQHHLIGRQSVLRNVLMGKLGDRGAFASLWPWSKKDKLEALTVIERVGLLEKALSRADALSGGQQQRVGIARALIQKPRILLADEPVASLDPATAHSVLTLLHEICKKDHLTAIVSLHQVELARSFADRIIGLRQGAVVFEGRAEQLSPDVARNLYAKQSNASNTSASTDSPRTLQSSQTKELLPC</sequence>
<protein>
    <submittedName>
        <fullName evidence="9">Phosphonate ABC transporter</fullName>
    </submittedName>
</protein>
<dbReference type="Pfam" id="PF00005">
    <property type="entry name" value="ABC_tran"/>
    <property type="match status" value="1"/>
</dbReference>
<keyword evidence="5" id="KW-1278">Translocase</keyword>
<accession>A0A076PS46</accession>
<dbReference type="PANTHER" id="PTHR43166:SF6">
    <property type="entry name" value="PHOSPHONATES IMPORT ATP-BINDING PROTEIN PHNC"/>
    <property type="match status" value="1"/>
</dbReference>
<dbReference type="InterPro" id="IPR050086">
    <property type="entry name" value="MetN_ABC_transporter-like"/>
</dbReference>
<dbReference type="HOGENOM" id="CLU_000604_1_22_4"/>
<dbReference type="InterPro" id="IPR003439">
    <property type="entry name" value="ABC_transporter-like_ATP-bd"/>
</dbReference>
<evidence type="ECO:0000256" key="4">
    <source>
        <dbReference type="ARBA" id="ARBA00022840"/>
    </source>
</evidence>
<evidence type="ECO:0000256" key="7">
    <source>
        <dbReference type="SAM" id="MobiDB-lite"/>
    </source>
</evidence>
<evidence type="ECO:0000313" key="10">
    <source>
        <dbReference type="Proteomes" id="UP000028782"/>
    </source>
</evidence>
<feature type="compositionally biased region" description="Polar residues" evidence="7">
    <location>
        <begin position="263"/>
        <end position="279"/>
    </location>
</feature>
<dbReference type="SMR" id="A0A076PS46"/>
<keyword evidence="6" id="KW-0472">Membrane</keyword>
<dbReference type="GeneID" id="24119472"/>
<proteinExistence type="predicted"/>
<feature type="region of interest" description="Disordered" evidence="7">
    <location>
        <begin position="253"/>
        <end position="279"/>
    </location>
</feature>
<dbReference type="PROSITE" id="PS00211">
    <property type="entry name" value="ABC_TRANSPORTER_1"/>
    <property type="match status" value="1"/>
</dbReference>
<dbReference type="GO" id="GO:0016020">
    <property type="term" value="C:membrane"/>
    <property type="evidence" value="ECO:0007669"/>
    <property type="project" value="InterPro"/>
</dbReference>
<dbReference type="Gene3D" id="3.40.50.300">
    <property type="entry name" value="P-loop containing nucleotide triphosphate hydrolases"/>
    <property type="match status" value="1"/>
</dbReference>